<gene>
    <name evidence="3" type="ORF">KFL_001780120</name>
</gene>
<evidence type="ECO:0000256" key="1">
    <source>
        <dbReference type="SAM" id="MobiDB-lite"/>
    </source>
</evidence>
<dbReference type="STRING" id="105231.A0A1Y1I606"/>
<dbReference type="OMA" id="ASIVWRT"/>
<dbReference type="InterPro" id="IPR038789">
    <property type="entry name" value="LPA2-like"/>
</dbReference>
<keyword evidence="4" id="KW-1185">Reference proteome</keyword>
<evidence type="ECO:0000313" key="3">
    <source>
        <dbReference type="EMBL" id="GAQ84157.1"/>
    </source>
</evidence>
<dbReference type="OrthoDB" id="568307at2759"/>
<keyword evidence="2" id="KW-0812">Transmembrane</keyword>
<feature type="region of interest" description="Disordered" evidence="1">
    <location>
        <begin position="67"/>
        <end position="99"/>
    </location>
</feature>
<feature type="transmembrane region" description="Helical" evidence="2">
    <location>
        <begin position="109"/>
        <end position="134"/>
    </location>
</feature>
<name>A0A1Y1I606_KLENI</name>
<proteinExistence type="predicted"/>
<keyword evidence="2" id="KW-1133">Transmembrane helix</keyword>
<evidence type="ECO:0000313" key="4">
    <source>
        <dbReference type="Proteomes" id="UP000054558"/>
    </source>
</evidence>
<dbReference type="EMBL" id="DF237127">
    <property type="protein sequence ID" value="GAQ84157.1"/>
    <property type="molecule type" value="Genomic_DNA"/>
</dbReference>
<sequence>MLHWCELQKHRGLSGGTKALRERPAYLERRGGKGQRRVVKCMAEVDNEVGEKPTKGSSQLEQLEQLGFGSKGSGKKGGKATTVRRPAPERPVIAPSSTEPSQEQVYEQYYVVSLAILFGIIIAMGIALAASGFFPEDIDDLVLKYVYPSFSPTIGVFLLGSSLYGVYKYLGGAKPNS</sequence>
<dbReference type="AlphaFoldDB" id="A0A1Y1I606"/>
<accession>A0A1Y1I606</accession>
<feature type="transmembrane region" description="Helical" evidence="2">
    <location>
        <begin position="146"/>
        <end position="167"/>
    </location>
</feature>
<keyword evidence="2" id="KW-0472">Membrane</keyword>
<dbReference type="PANTHER" id="PTHR37385">
    <property type="entry name" value="PROTEIN LOW PSII ACCUMULATION 2, CHLOROPLASTIC"/>
    <property type="match status" value="1"/>
</dbReference>
<protein>
    <submittedName>
        <fullName evidence="3">Uncharacterized protein</fullName>
    </submittedName>
</protein>
<organism evidence="3 4">
    <name type="scientific">Klebsormidium nitens</name>
    <name type="common">Green alga</name>
    <name type="synonym">Ulothrix nitens</name>
    <dbReference type="NCBI Taxonomy" id="105231"/>
    <lineage>
        <taxon>Eukaryota</taxon>
        <taxon>Viridiplantae</taxon>
        <taxon>Streptophyta</taxon>
        <taxon>Klebsormidiophyceae</taxon>
        <taxon>Klebsormidiales</taxon>
        <taxon>Klebsormidiaceae</taxon>
        <taxon>Klebsormidium</taxon>
    </lineage>
</organism>
<dbReference type="Proteomes" id="UP000054558">
    <property type="component" value="Unassembled WGS sequence"/>
</dbReference>
<reference evidence="3 4" key="1">
    <citation type="journal article" date="2014" name="Nat. Commun.">
        <title>Klebsormidium flaccidum genome reveals primary factors for plant terrestrial adaptation.</title>
        <authorList>
            <person name="Hori K."/>
            <person name="Maruyama F."/>
            <person name="Fujisawa T."/>
            <person name="Togashi T."/>
            <person name="Yamamoto N."/>
            <person name="Seo M."/>
            <person name="Sato S."/>
            <person name="Yamada T."/>
            <person name="Mori H."/>
            <person name="Tajima N."/>
            <person name="Moriyama T."/>
            <person name="Ikeuchi M."/>
            <person name="Watanabe M."/>
            <person name="Wada H."/>
            <person name="Kobayashi K."/>
            <person name="Saito M."/>
            <person name="Masuda T."/>
            <person name="Sasaki-Sekimoto Y."/>
            <person name="Mashiguchi K."/>
            <person name="Awai K."/>
            <person name="Shimojima M."/>
            <person name="Masuda S."/>
            <person name="Iwai M."/>
            <person name="Nobusawa T."/>
            <person name="Narise T."/>
            <person name="Kondo S."/>
            <person name="Saito H."/>
            <person name="Sato R."/>
            <person name="Murakawa M."/>
            <person name="Ihara Y."/>
            <person name="Oshima-Yamada Y."/>
            <person name="Ohtaka K."/>
            <person name="Satoh M."/>
            <person name="Sonobe K."/>
            <person name="Ishii M."/>
            <person name="Ohtani R."/>
            <person name="Kanamori-Sato M."/>
            <person name="Honoki R."/>
            <person name="Miyazaki D."/>
            <person name="Mochizuki H."/>
            <person name="Umetsu J."/>
            <person name="Higashi K."/>
            <person name="Shibata D."/>
            <person name="Kamiya Y."/>
            <person name="Sato N."/>
            <person name="Nakamura Y."/>
            <person name="Tabata S."/>
            <person name="Ida S."/>
            <person name="Kurokawa K."/>
            <person name="Ohta H."/>
        </authorList>
    </citation>
    <scope>NUCLEOTIDE SEQUENCE [LARGE SCALE GENOMIC DNA]</scope>
    <source>
        <strain evidence="3 4">NIES-2285</strain>
    </source>
</reference>
<dbReference type="PANTHER" id="PTHR37385:SF2">
    <property type="entry name" value="PROTEIN LPA2"/>
    <property type="match status" value="1"/>
</dbReference>
<evidence type="ECO:0000256" key="2">
    <source>
        <dbReference type="SAM" id="Phobius"/>
    </source>
</evidence>